<comment type="caution">
    <text evidence="1">The sequence shown here is derived from an EMBL/GenBank/DDBJ whole genome shotgun (WGS) entry which is preliminary data.</text>
</comment>
<gene>
    <name evidence="1" type="ORF">GTP56_24645</name>
</gene>
<proteinExistence type="predicted"/>
<dbReference type="Proteomes" id="UP000469734">
    <property type="component" value="Unassembled WGS sequence"/>
</dbReference>
<protein>
    <recommendedName>
        <fullName evidence="3">Sporadically distributed protein, TIGR04141 family</fullName>
    </recommendedName>
</protein>
<organism evidence="1 2">
    <name type="scientific">Duganella margarita</name>
    <dbReference type="NCBI Taxonomy" id="2692170"/>
    <lineage>
        <taxon>Bacteria</taxon>
        <taxon>Pseudomonadati</taxon>
        <taxon>Pseudomonadota</taxon>
        <taxon>Betaproteobacteria</taxon>
        <taxon>Burkholderiales</taxon>
        <taxon>Oxalobacteraceae</taxon>
        <taxon>Telluria group</taxon>
        <taxon>Duganella</taxon>
    </lineage>
</organism>
<dbReference type="NCBIfam" id="TIGR04141">
    <property type="entry name" value="TIGR04141 family sporadically distributed protein"/>
    <property type="match status" value="1"/>
</dbReference>
<dbReference type="AlphaFoldDB" id="A0A7X4H4T9"/>
<evidence type="ECO:0000313" key="1">
    <source>
        <dbReference type="EMBL" id="MYM75363.1"/>
    </source>
</evidence>
<dbReference type="EMBL" id="WWCR01000037">
    <property type="protein sequence ID" value="MYM75363.1"/>
    <property type="molecule type" value="Genomic_DNA"/>
</dbReference>
<reference evidence="1 2" key="1">
    <citation type="submission" date="2019-12" db="EMBL/GenBank/DDBJ databases">
        <title>Novel species isolated from a subtropical stream in China.</title>
        <authorList>
            <person name="Lu H."/>
        </authorList>
    </citation>
    <scope>NUCLEOTIDE SEQUENCE [LARGE SCALE GENOMIC DNA]</scope>
    <source>
        <strain evidence="1 2">FT134W</strain>
    </source>
</reference>
<evidence type="ECO:0008006" key="3">
    <source>
        <dbReference type="Google" id="ProtNLM"/>
    </source>
</evidence>
<accession>A0A7X4H4T9</accession>
<sequence length="519" mass="58207">MPWLKFLNDGLDTGDHFTFESQNKFPSAIVGLKFTEGGQDDFYAIVFGLAGESHIKSEYIIRDFGIRVAMNICDEEKLKRVQSTRHAEVSTQSERQISAGSAFSVFDIDDEKEFLQVIAGAASNGFGFIQSFTGKESIAIKASKGQTIDWKNLIVRVRALADAYELKTFETTFPGYAKFHFETDKSIITALDAQLMRSIIARDFIKVHLAPPEVVDYATCDFTYDQNEDRFEDLALEDMLNARRSPLAAGADIGSMKSMTIRLWNVETGVQVRKWSVYRCLVAEVVHGGDTYILSNEQWKKVSNALQKEIDDYMATVAIAQCTYLPHDVNIWNAAANKNQESIFNAAAKNGNTQLFLLDKGKIAIGGKRLYEVCDLLHADRALIQVKRFQNSSSSISHLFLQGRFYGDAFLTDEECRHGMRQAIENTLGAADAAPFLTIVPLKRADLAANGYSVIFCLLAERDIALMDLPFMARYELMHSHRVIVNRVGMQCAVAFRRVVTGQKSKPPSRRNAPRVRQP</sequence>
<dbReference type="RefSeq" id="WP_161052094.1">
    <property type="nucleotide sequence ID" value="NZ_WWCR01000037.1"/>
</dbReference>
<evidence type="ECO:0000313" key="2">
    <source>
        <dbReference type="Proteomes" id="UP000469734"/>
    </source>
</evidence>
<dbReference type="InterPro" id="IPR026487">
    <property type="entry name" value="CHP04141"/>
</dbReference>
<name>A0A7X4H4T9_9BURK</name>
<dbReference type="Pfam" id="PF19614">
    <property type="entry name" value="DUF6119"/>
    <property type="match status" value="1"/>
</dbReference>